<evidence type="ECO:0000256" key="3">
    <source>
        <dbReference type="SAM" id="Phobius"/>
    </source>
</evidence>
<feature type="compositionally biased region" description="Polar residues" evidence="2">
    <location>
        <begin position="291"/>
        <end position="300"/>
    </location>
</feature>
<comment type="caution">
    <text evidence="4">The sequence shown here is derived from an EMBL/GenBank/DDBJ whole genome shotgun (WGS) entry which is preliminary data.</text>
</comment>
<feature type="compositionally biased region" description="Gly residues" evidence="2">
    <location>
        <begin position="475"/>
        <end position="516"/>
    </location>
</feature>
<dbReference type="InterPro" id="IPR024858">
    <property type="entry name" value="GOLGA"/>
</dbReference>
<keyword evidence="3" id="KW-0812">Transmembrane</keyword>
<feature type="compositionally biased region" description="Low complexity" evidence="2">
    <location>
        <begin position="271"/>
        <end position="290"/>
    </location>
</feature>
<feature type="transmembrane region" description="Helical" evidence="3">
    <location>
        <begin position="449"/>
        <end position="468"/>
    </location>
</feature>
<proteinExistence type="predicted"/>
<keyword evidence="3" id="KW-1133">Transmembrane helix</keyword>
<protein>
    <submittedName>
        <fullName evidence="4">Uncharacterized protein</fullName>
    </submittedName>
</protein>
<dbReference type="PANTHER" id="PTHR10881">
    <property type="entry name" value="GOLGIN SUBFAMILY A MEMBER-RELATED"/>
    <property type="match status" value="1"/>
</dbReference>
<reference evidence="4 5" key="1">
    <citation type="submission" date="2024-10" db="EMBL/GenBank/DDBJ databases">
        <authorList>
            <person name="Kim D."/>
        </authorList>
    </citation>
    <scope>NUCLEOTIDE SEQUENCE [LARGE SCALE GENOMIC DNA]</scope>
    <source>
        <strain evidence="4">Taebaek</strain>
    </source>
</reference>
<feature type="coiled-coil region" evidence="1">
    <location>
        <begin position="407"/>
        <end position="434"/>
    </location>
</feature>
<feature type="compositionally biased region" description="Basic and acidic residues" evidence="2">
    <location>
        <begin position="251"/>
        <end position="266"/>
    </location>
</feature>
<feature type="region of interest" description="Disordered" evidence="2">
    <location>
        <begin position="475"/>
        <end position="542"/>
    </location>
</feature>
<evidence type="ECO:0000256" key="1">
    <source>
        <dbReference type="SAM" id="Coils"/>
    </source>
</evidence>
<feature type="region of interest" description="Disordered" evidence="2">
    <location>
        <begin position="239"/>
        <end position="315"/>
    </location>
</feature>
<dbReference type="EMBL" id="JBICCN010000305">
    <property type="protein sequence ID" value="KAL3079328.1"/>
    <property type="molecule type" value="Genomic_DNA"/>
</dbReference>
<dbReference type="AlphaFoldDB" id="A0ABD2IT14"/>
<accession>A0ABD2IT14</accession>
<keyword evidence="3" id="KW-0472">Membrane</keyword>
<sequence length="542" mass="57840">MFISHQCAVVAAANRNSFDCPSPMHDKMKRNGMATIQFADPNLTVYVSQADNLKAFCQCLLLHLNGMPTAVVASRHVHLPIFDCPSPMHFSNCASETDQNLHSVATGISLDDQTSAKVAAANRSSFNCPSPMHFGNCVSETDQNLHSVATGISVDDQTRNTLQNIQSTINEDVSLLAAQLQNEKATVSRAVAQNVELKSQLKELQDRLIAVINDSAAKEDERTNAMATVERLTKQLLNANNNNNEGEQEDELKTNDNDHLGTEKEPIPGQTVRQTATKTTTASTMTEATAGNSFTSTNASPCDVGLQTDGNERDTNASTVRHIAVDVSSPFVADAIPPPGEQQRQRGLLCPGSCLLRPSFADCLSAFVVVQCVNGFVGVPIVTSYSLFFVKYFENLEFGILTVHFRQKQQEHSLDQLQQSLADAQSRIVQLEQLQNIQSTINEIMRTPYVVAAAAVAAGAGFGIWWLWTRGGGGGEVPNGGGGEVPNGGGGEVPNGGGGEVPNGGGGGEVPNGGGANAWANEEEEEGGPPHPMHNPLPDQQN</sequence>
<evidence type="ECO:0000256" key="2">
    <source>
        <dbReference type="SAM" id="MobiDB-lite"/>
    </source>
</evidence>
<organism evidence="4 5">
    <name type="scientific">Heterodera schachtii</name>
    <name type="common">Sugarbeet cyst nematode worm</name>
    <name type="synonym">Tylenchus schachtii</name>
    <dbReference type="NCBI Taxonomy" id="97005"/>
    <lineage>
        <taxon>Eukaryota</taxon>
        <taxon>Metazoa</taxon>
        <taxon>Ecdysozoa</taxon>
        <taxon>Nematoda</taxon>
        <taxon>Chromadorea</taxon>
        <taxon>Rhabditida</taxon>
        <taxon>Tylenchina</taxon>
        <taxon>Tylenchomorpha</taxon>
        <taxon>Tylenchoidea</taxon>
        <taxon>Heteroderidae</taxon>
        <taxon>Heteroderinae</taxon>
        <taxon>Heterodera</taxon>
    </lineage>
</organism>
<gene>
    <name evidence="4" type="ORF">niasHS_012337</name>
</gene>
<keyword evidence="1" id="KW-0175">Coiled coil</keyword>
<dbReference type="PANTHER" id="PTHR10881:SF46">
    <property type="entry name" value="GOLGIN SUBFAMILY A MEMBER 2"/>
    <property type="match status" value="1"/>
</dbReference>
<evidence type="ECO:0000313" key="5">
    <source>
        <dbReference type="Proteomes" id="UP001620645"/>
    </source>
</evidence>
<name>A0ABD2IT14_HETSC</name>
<evidence type="ECO:0000313" key="4">
    <source>
        <dbReference type="EMBL" id="KAL3079328.1"/>
    </source>
</evidence>
<dbReference type="Proteomes" id="UP001620645">
    <property type="component" value="Unassembled WGS sequence"/>
</dbReference>
<keyword evidence="5" id="KW-1185">Reference proteome</keyword>